<feature type="repeat" description="WD" evidence="6">
    <location>
        <begin position="333"/>
        <end position="358"/>
    </location>
</feature>
<dbReference type="PROSITE" id="PS50294">
    <property type="entry name" value="WD_REPEATS_REGION"/>
    <property type="match status" value="1"/>
</dbReference>
<dbReference type="PROSITE" id="PS50082">
    <property type="entry name" value="WD_REPEATS_2"/>
    <property type="match status" value="3"/>
</dbReference>
<dbReference type="Pfam" id="PF18345">
    <property type="entry name" value="zf_CCCH_4"/>
    <property type="match status" value="1"/>
</dbReference>
<dbReference type="PROSITE" id="PS50103">
    <property type="entry name" value="ZF_C3H1"/>
    <property type="match status" value="2"/>
</dbReference>
<evidence type="ECO:0000256" key="5">
    <source>
        <dbReference type="ARBA" id="ARBA00022833"/>
    </source>
</evidence>
<feature type="domain" description="C3H1-type" evidence="9">
    <location>
        <begin position="17"/>
        <end position="43"/>
    </location>
</feature>
<reference evidence="11" key="1">
    <citation type="journal article" date="2024" name="IScience">
        <title>Strigolactones Initiate the Formation of Haustorium-like Structures in Castilleja.</title>
        <authorList>
            <person name="Buerger M."/>
            <person name="Peterson D."/>
            <person name="Chory J."/>
        </authorList>
    </citation>
    <scope>NUCLEOTIDE SEQUENCE [LARGE SCALE GENOMIC DNA]</scope>
</reference>
<dbReference type="InterPro" id="IPR036855">
    <property type="entry name" value="Znf_CCCH_sf"/>
</dbReference>
<dbReference type="Proteomes" id="UP001632038">
    <property type="component" value="Unassembled WGS sequence"/>
</dbReference>
<dbReference type="GO" id="GO:0008270">
    <property type="term" value="F:zinc ion binding"/>
    <property type="evidence" value="ECO:0007669"/>
    <property type="project" value="UniProtKB-KW"/>
</dbReference>
<dbReference type="SMART" id="SM00320">
    <property type="entry name" value="WD40"/>
    <property type="match status" value="6"/>
</dbReference>
<gene>
    <name evidence="10" type="ORF">CASFOL_037510</name>
</gene>
<comment type="caution">
    <text evidence="10">The sequence shown here is derived from an EMBL/GenBank/DDBJ whole genome shotgun (WGS) entry which is preliminary data.</text>
</comment>
<accession>A0ABD3BNK8</accession>
<evidence type="ECO:0000313" key="11">
    <source>
        <dbReference type="Proteomes" id="UP001632038"/>
    </source>
</evidence>
<feature type="region of interest" description="Disordered" evidence="8">
    <location>
        <begin position="49"/>
        <end position="101"/>
    </location>
</feature>
<sequence>MEFQKTRTLSVFNPNGGPKKVVCTYWLAGRCKRNPCRFLHCEQSKLAQSKLPQPRKSPPKKMTWKNPEPYTHKTHTRDHEETVASSTAGYNGSQAQPKRVSTEVRTEPEKCSALISQPQQCKHWITGNCARGDNCKYVHGWFSGSGFTMLGKLEGHTKGITGISLPSGSDKMYSCSKDSSIRAWDCHTGKCTVFPSTNAEIGCLVAEGPWLLVGMKNAVMARNIQNEAEFCVDGPAGLVCSLVTDDVDKLFAGTEDGSILVWKWHPETTSIPEPVAIMKDHVGAVCSLAVGAGDRLYSASKDCTIKIWDRKTLQCLHTLCGHTRDVMSLLCWGPYLLSGSLDNSIKVWALTEQGTLEVVYERNENSGIIAMRGVKDGEDKPILLCSCEDNTVRLYDLPSFTERGRIFSRGKIGAIEIGIGGLFFTGDANGEICIWKLLGNASS</sequence>
<organism evidence="10 11">
    <name type="scientific">Castilleja foliolosa</name>
    <dbReference type="NCBI Taxonomy" id="1961234"/>
    <lineage>
        <taxon>Eukaryota</taxon>
        <taxon>Viridiplantae</taxon>
        <taxon>Streptophyta</taxon>
        <taxon>Embryophyta</taxon>
        <taxon>Tracheophyta</taxon>
        <taxon>Spermatophyta</taxon>
        <taxon>Magnoliopsida</taxon>
        <taxon>eudicotyledons</taxon>
        <taxon>Gunneridae</taxon>
        <taxon>Pentapetalae</taxon>
        <taxon>asterids</taxon>
        <taxon>lamiids</taxon>
        <taxon>Lamiales</taxon>
        <taxon>Orobanchaceae</taxon>
        <taxon>Pedicularideae</taxon>
        <taxon>Castillejinae</taxon>
        <taxon>Castilleja</taxon>
    </lineage>
</organism>
<feature type="zinc finger region" description="C3H1-type" evidence="7">
    <location>
        <begin position="115"/>
        <end position="142"/>
    </location>
</feature>
<dbReference type="InterPro" id="IPR020472">
    <property type="entry name" value="WD40_PAC1"/>
</dbReference>
<feature type="compositionally biased region" description="Polar residues" evidence="8">
    <location>
        <begin position="83"/>
        <end position="96"/>
    </location>
</feature>
<dbReference type="Gene3D" id="2.130.10.10">
    <property type="entry name" value="YVTN repeat-like/Quinoprotein amine dehydrogenase"/>
    <property type="match status" value="1"/>
</dbReference>
<dbReference type="Pfam" id="PF14608">
    <property type="entry name" value="zf-CCCH_2"/>
    <property type="match status" value="1"/>
</dbReference>
<feature type="domain" description="C3H1-type" evidence="9">
    <location>
        <begin position="115"/>
        <end position="142"/>
    </location>
</feature>
<dbReference type="AlphaFoldDB" id="A0ABD3BNK8"/>
<protein>
    <recommendedName>
        <fullName evidence="9">C3H1-type domain-containing protein</fullName>
    </recommendedName>
</protein>
<evidence type="ECO:0000313" key="10">
    <source>
        <dbReference type="EMBL" id="KAL3618691.1"/>
    </source>
</evidence>
<dbReference type="PRINTS" id="PR00320">
    <property type="entry name" value="GPROTEINBRPT"/>
</dbReference>
<dbReference type="PANTHER" id="PTHR44489:SF16">
    <property type="entry name" value="ANAPHASE-PROMOTING COMPLEX SUBUNIT 4 WD40 DOMAIN-CONTAINING PROTEIN"/>
    <property type="match status" value="1"/>
</dbReference>
<proteinExistence type="predicted"/>
<keyword evidence="3" id="KW-0677">Repeat</keyword>
<dbReference type="InterPro" id="IPR044715">
    <property type="entry name" value="WDR86-like"/>
</dbReference>
<dbReference type="SUPFAM" id="SSF50978">
    <property type="entry name" value="WD40 repeat-like"/>
    <property type="match status" value="1"/>
</dbReference>
<evidence type="ECO:0000256" key="8">
    <source>
        <dbReference type="SAM" id="MobiDB-lite"/>
    </source>
</evidence>
<dbReference type="InterPro" id="IPR036322">
    <property type="entry name" value="WD40_repeat_dom_sf"/>
</dbReference>
<dbReference type="InterPro" id="IPR001680">
    <property type="entry name" value="WD40_rpt"/>
</dbReference>
<dbReference type="Gene3D" id="3.30.1370.210">
    <property type="match status" value="1"/>
</dbReference>
<keyword evidence="11" id="KW-1185">Reference proteome</keyword>
<evidence type="ECO:0000256" key="6">
    <source>
        <dbReference type="PROSITE-ProRule" id="PRU00221"/>
    </source>
</evidence>
<evidence type="ECO:0000256" key="3">
    <source>
        <dbReference type="ARBA" id="ARBA00022737"/>
    </source>
</evidence>
<evidence type="ECO:0000256" key="7">
    <source>
        <dbReference type="PROSITE-ProRule" id="PRU00723"/>
    </source>
</evidence>
<dbReference type="InterPro" id="IPR015943">
    <property type="entry name" value="WD40/YVTN_repeat-like_dom_sf"/>
</dbReference>
<dbReference type="InterPro" id="IPR000571">
    <property type="entry name" value="Znf_CCCH"/>
</dbReference>
<dbReference type="EMBL" id="JAVIJP010000079">
    <property type="protein sequence ID" value="KAL3618691.1"/>
    <property type="molecule type" value="Genomic_DNA"/>
</dbReference>
<feature type="repeat" description="WD" evidence="6">
    <location>
        <begin position="278"/>
        <end position="318"/>
    </location>
</feature>
<dbReference type="Pfam" id="PF00400">
    <property type="entry name" value="WD40"/>
    <property type="match status" value="3"/>
</dbReference>
<evidence type="ECO:0000256" key="2">
    <source>
        <dbReference type="ARBA" id="ARBA00022723"/>
    </source>
</evidence>
<feature type="repeat" description="WD" evidence="6">
    <location>
        <begin position="153"/>
        <end position="194"/>
    </location>
</feature>
<keyword evidence="2 7" id="KW-0479">Metal-binding</keyword>
<dbReference type="PANTHER" id="PTHR44489">
    <property type="match status" value="1"/>
</dbReference>
<evidence type="ECO:0000259" key="9">
    <source>
        <dbReference type="PROSITE" id="PS50103"/>
    </source>
</evidence>
<evidence type="ECO:0000256" key="1">
    <source>
        <dbReference type="ARBA" id="ARBA00022574"/>
    </source>
</evidence>
<dbReference type="SUPFAM" id="SSF90229">
    <property type="entry name" value="CCCH zinc finger"/>
    <property type="match status" value="1"/>
</dbReference>
<name>A0ABD3BNK8_9LAMI</name>
<keyword evidence="1 6" id="KW-0853">WD repeat</keyword>
<dbReference type="SMART" id="SM00356">
    <property type="entry name" value="ZnF_C3H1"/>
    <property type="match status" value="2"/>
</dbReference>
<evidence type="ECO:0000256" key="4">
    <source>
        <dbReference type="ARBA" id="ARBA00022771"/>
    </source>
</evidence>
<keyword evidence="5 7" id="KW-0862">Zinc</keyword>
<feature type="zinc finger region" description="C3H1-type" evidence="7">
    <location>
        <begin position="17"/>
        <end position="43"/>
    </location>
</feature>
<keyword evidence="4 7" id="KW-0863">Zinc-finger</keyword>